<protein>
    <submittedName>
        <fullName evidence="1">Uncharacterized protein</fullName>
    </submittedName>
</protein>
<sequence length="132" mass="14966">MDKGMSVINTVDRKGNNLKITVEGVDDQELAHFGGLDLHVKAAKAMIGNTDGMTFPEKHGDIFIAEKVAALYLNEIGEMLRNSYDDPEYLEELTNIELVKDFFNRIHENKEVLEVVEKDNLLISKSRNEDEI</sequence>
<name>A0A1S2LAR0_9BACI</name>
<organism evidence="1 2">
    <name type="scientific">Anaerobacillus arseniciselenatis</name>
    <dbReference type="NCBI Taxonomy" id="85682"/>
    <lineage>
        <taxon>Bacteria</taxon>
        <taxon>Bacillati</taxon>
        <taxon>Bacillota</taxon>
        <taxon>Bacilli</taxon>
        <taxon>Bacillales</taxon>
        <taxon>Bacillaceae</taxon>
        <taxon>Anaerobacillus</taxon>
    </lineage>
</organism>
<dbReference type="RefSeq" id="WP_071314429.1">
    <property type="nucleotide sequence ID" value="NZ_MLQQ01000044.1"/>
</dbReference>
<accession>A0A1S2LAR0</accession>
<gene>
    <name evidence="1" type="ORF">BKP35_16230</name>
</gene>
<dbReference type="EMBL" id="MLQQ01000044">
    <property type="protein sequence ID" value="OIJ09404.1"/>
    <property type="molecule type" value="Genomic_DNA"/>
</dbReference>
<keyword evidence="2" id="KW-1185">Reference proteome</keyword>
<evidence type="ECO:0000313" key="1">
    <source>
        <dbReference type="EMBL" id="OIJ09404.1"/>
    </source>
</evidence>
<dbReference type="Proteomes" id="UP000180098">
    <property type="component" value="Unassembled WGS sequence"/>
</dbReference>
<dbReference type="AlphaFoldDB" id="A0A1S2LAR0"/>
<proteinExistence type="predicted"/>
<evidence type="ECO:0000313" key="2">
    <source>
        <dbReference type="Proteomes" id="UP000180098"/>
    </source>
</evidence>
<comment type="caution">
    <text evidence="1">The sequence shown here is derived from an EMBL/GenBank/DDBJ whole genome shotgun (WGS) entry which is preliminary data.</text>
</comment>
<reference evidence="1 2" key="1">
    <citation type="submission" date="2016-10" db="EMBL/GenBank/DDBJ databases">
        <title>Draft genome sequences of four alkaliphilic bacteria belonging to the Anaerobacillus genus.</title>
        <authorList>
            <person name="Bassil N.M."/>
            <person name="Lloyd J.R."/>
        </authorList>
    </citation>
    <scope>NUCLEOTIDE SEQUENCE [LARGE SCALE GENOMIC DNA]</scope>
    <source>
        <strain evidence="1 2">DSM 15340</strain>
    </source>
</reference>
<dbReference type="OrthoDB" id="2884105at2"/>